<accession>A0ACB0J8A9</accession>
<comment type="caution">
    <text evidence="1">The sequence shown here is derived from an EMBL/GenBank/DDBJ whole genome shotgun (WGS) entry which is preliminary data.</text>
</comment>
<dbReference type="Proteomes" id="UP001177021">
    <property type="component" value="Unassembled WGS sequence"/>
</dbReference>
<evidence type="ECO:0000313" key="1">
    <source>
        <dbReference type="EMBL" id="CAJ2640819.1"/>
    </source>
</evidence>
<keyword evidence="2" id="KW-1185">Reference proteome</keyword>
<sequence>MVTLYNFVDGRKKGAMITMREVFSGKYPIQSENQNQTSINIQTKKKKRKGKYIEGRKLEGAATLFSPKGFGFGISDSVFIFFSHLPLSLTVP</sequence>
<proteinExistence type="predicted"/>
<organism evidence="1 2">
    <name type="scientific">Trifolium pratense</name>
    <name type="common">Red clover</name>
    <dbReference type="NCBI Taxonomy" id="57577"/>
    <lineage>
        <taxon>Eukaryota</taxon>
        <taxon>Viridiplantae</taxon>
        <taxon>Streptophyta</taxon>
        <taxon>Embryophyta</taxon>
        <taxon>Tracheophyta</taxon>
        <taxon>Spermatophyta</taxon>
        <taxon>Magnoliopsida</taxon>
        <taxon>eudicotyledons</taxon>
        <taxon>Gunneridae</taxon>
        <taxon>Pentapetalae</taxon>
        <taxon>rosids</taxon>
        <taxon>fabids</taxon>
        <taxon>Fabales</taxon>
        <taxon>Fabaceae</taxon>
        <taxon>Papilionoideae</taxon>
        <taxon>50 kb inversion clade</taxon>
        <taxon>NPAAA clade</taxon>
        <taxon>Hologalegina</taxon>
        <taxon>IRL clade</taxon>
        <taxon>Trifolieae</taxon>
        <taxon>Trifolium</taxon>
    </lineage>
</organism>
<name>A0ACB0J8A9_TRIPR</name>
<reference evidence="1" key="1">
    <citation type="submission" date="2023-10" db="EMBL/GenBank/DDBJ databases">
        <authorList>
            <person name="Rodriguez Cubillos JULIANA M."/>
            <person name="De Vega J."/>
        </authorList>
    </citation>
    <scope>NUCLEOTIDE SEQUENCE</scope>
</reference>
<evidence type="ECO:0000313" key="2">
    <source>
        <dbReference type="Proteomes" id="UP001177021"/>
    </source>
</evidence>
<dbReference type="EMBL" id="CASHSV030000024">
    <property type="protein sequence ID" value="CAJ2640819.1"/>
    <property type="molecule type" value="Genomic_DNA"/>
</dbReference>
<protein>
    <submittedName>
        <fullName evidence="1">Uncharacterized protein</fullName>
    </submittedName>
</protein>
<gene>
    <name evidence="1" type="ORF">MILVUS5_LOCUS10608</name>
</gene>